<organism evidence="7 8">
    <name type="scientific">Aquariibacter albus</name>
    <dbReference type="NCBI Taxonomy" id="2759899"/>
    <lineage>
        <taxon>Bacteria</taxon>
        <taxon>Pseudomonadati</taxon>
        <taxon>Pseudomonadota</taxon>
        <taxon>Betaproteobacteria</taxon>
        <taxon>Burkholderiales</taxon>
        <taxon>Sphaerotilaceae</taxon>
        <taxon>Aquariibacter</taxon>
    </lineage>
</organism>
<sequence length="332" mass="34589">MPPEAPAVSDLFPAVAFAGEALIDLIRREDGAYAPCLGGSVYNQARTLARQGLRSHYLNPLSADAFGRALAGQLAADGVQAADPQPRLAPTALAVVDPGTGGGPPRYAFYREGVADRDTRAEALIAACARLPGLALVACGGLALDPRDARLYLPWLDAQRAAGRQVALDVNMRPQVMPDLPAYRAQALAALARADLAKVSDEDLQHLGLPGDTPQAQAAALFAQAPALRLLALTLGPEGACLLDRGGLIARWREPRALQVADTVGAGDCFFAGLIAQALRLGLIGPAGLRLPQAEEGLALLRHAVAAASLCVQQRGCVPPDWDATCAWRDGA</sequence>
<comment type="caution">
    <text evidence="7">The sequence shown here is derived from an EMBL/GenBank/DDBJ whole genome shotgun (WGS) entry which is preliminary data.</text>
</comment>
<evidence type="ECO:0000256" key="5">
    <source>
        <dbReference type="ARBA" id="ARBA00022840"/>
    </source>
</evidence>
<keyword evidence="5" id="KW-0067">ATP-binding</keyword>
<dbReference type="InterPro" id="IPR002173">
    <property type="entry name" value="Carboh/pur_kinase_PfkB_CS"/>
</dbReference>
<keyword evidence="3" id="KW-0547">Nucleotide-binding</keyword>
<dbReference type="InterPro" id="IPR011611">
    <property type="entry name" value="PfkB_dom"/>
</dbReference>
<keyword evidence="8" id="KW-1185">Reference proteome</keyword>
<dbReference type="PANTHER" id="PTHR43085">
    <property type="entry name" value="HEXOKINASE FAMILY MEMBER"/>
    <property type="match status" value="1"/>
</dbReference>
<dbReference type="AlphaFoldDB" id="A0A839HJM4"/>
<dbReference type="PANTHER" id="PTHR43085:SF1">
    <property type="entry name" value="PSEUDOURIDINE KINASE-RELATED"/>
    <property type="match status" value="1"/>
</dbReference>
<dbReference type="SUPFAM" id="SSF53613">
    <property type="entry name" value="Ribokinase-like"/>
    <property type="match status" value="1"/>
</dbReference>
<evidence type="ECO:0000256" key="3">
    <source>
        <dbReference type="ARBA" id="ARBA00022741"/>
    </source>
</evidence>
<dbReference type="InterPro" id="IPR029056">
    <property type="entry name" value="Ribokinase-like"/>
</dbReference>
<reference evidence="7 8" key="1">
    <citation type="submission" date="2020-08" db="EMBL/GenBank/DDBJ databases">
        <title>Aquariorum lacteus gen. nov., sp. nov., a new member of the family Comamonadaceae, isolated from freshwater aquarium.</title>
        <authorList>
            <person name="Chun S.-J."/>
        </authorList>
    </citation>
    <scope>NUCLEOTIDE SEQUENCE [LARGE SCALE GENOMIC DNA]</scope>
    <source>
        <strain evidence="7 8">SJAQ100</strain>
    </source>
</reference>
<evidence type="ECO:0000259" key="6">
    <source>
        <dbReference type="Pfam" id="PF00294"/>
    </source>
</evidence>
<dbReference type="GO" id="GO:0005524">
    <property type="term" value="F:ATP binding"/>
    <property type="evidence" value="ECO:0007669"/>
    <property type="project" value="UniProtKB-KW"/>
</dbReference>
<evidence type="ECO:0000256" key="2">
    <source>
        <dbReference type="ARBA" id="ARBA00022679"/>
    </source>
</evidence>
<comment type="similarity">
    <text evidence="1">Belongs to the carbohydrate kinase PfkB family.</text>
</comment>
<evidence type="ECO:0000313" key="7">
    <source>
        <dbReference type="EMBL" id="MBB1162223.1"/>
    </source>
</evidence>
<protein>
    <submittedName>
        <fullName evidence="7">Carbohydrate kinase</fullName>
    </submittedName>
</protein>
<accession>A0A839HJM4</accession>
<dbReference type="EMBL" id="JACIVI010000003">
    <property type="protein sequence ID" value="MBB1162223.1"/>
    <property type="molecule type" value="Genomic_DNA"/>
</dbReference>
<evidence type="ECO:0000256" key="1">
    <source>
        <dbReference type="ARBA" id="ARBA00010688"/>
    </source>
</evidence>
<keyword evidence="4 7" id="KW-0418">Kinase</keyword>
<evidence type="ECO:0000256" key="4">
    <source>
        <dbReference type="ARBA" id="ARBA00022777"/>
    </source>
</evidence>
<proteinExistence type="inferred from homology"/>
<dbReference type="PROSITE" id="PS00584">
    <property type="entry name" value="PFKB_KINASES_2"/>
    <property type="match status" value="1"/>
</dbReference>
<keyword evidence="2" id="KW-0808">Transferase</keyword>
<dbReference type="Proteomes" id="UP000586093">
    <property type="component" value="Unassembled WGS sequence"/>
</dbReference>
<dbReference type="InterPro" id="IPR050306">
    <property type="entry name" value="PfkB_Carbo_kinase"/>
</dbReference>
<gene>
    <name evidence="7" type="ORF">H4F90_09535</name>
</gene>
<dbReference type="Pfam" id="PF00294">
    <property type="entry name" value="PfkB"/>
    <property type="match status" value="1"/>
</dbReference>
<evidence type="ECO:0000313" key="8">
    <source>
        <dbReference type="Proteomes" id="UP000586093"/>
    </source>
</evidence>
<name>A0A839HJM4_9BURK</name>
<dbReference type="Gene3D" id="3.40.1190.20">
    <property type="match status" value="1"/>
</dbReference>
<dbReference type="GO" id="GO:0016301">
    <property type="term" value="F:kinase activity"/>
    <property type="evidence" value="ECO:0007669"/>
    <property type="project" value="UniProtKB-KW"/>
</dbReference>
<feature type="domain" description="Carbohydrate kinase PfkB" evidence="6">
    <location>
        <begin position="16"/>
        <end position="320"/>
    </location>
</feature>